<organism evidence="1 2">
    <name type="scientific">Opisthorchis felineus</name>
    <dbReference type="NCBI Taxonomy" id="147828"/>
    <lineage>
        <taxon>Eukaryota</taxon>
        <taxon>Metazoa</taxon>
        <taxon>Spiralia</taxon>
        <taxon>Lophotrochozoa</taxon>
        <taxon>Platyhelminthes</taxon>
        <taxon>Trematoda</taxon>
        <taxon>Digenea</taxon>
        <taxon>Opisthorchiida</taxon>
        <taxon>Opisthorchiata</taxon>
        <taxon>Opisthorchiidae</taxon>
        <taxon>Opisthorchis</taxon>
    </lineage>
</organism>
<dbReference type="EMBL" id="SJOL01008347">
    <property type="protein sequence ID" value="TGZ60537.1"/>
    <property type="molecule type" value="Genomic_DNA"/>
</dbReference>
<comment type="caution">
    <text evidence="1">The sequence shown here is derived from an EMBL/GenBank/DDBJ whole genome shotgun (WGS) entry which is preliminary data.</text>
</comment>
<gene>
    <name evidence="1" type="ORF">CRM22_008483</name>
</gene>
<dbReference type="Proteomes" id="UP000308267">
    <property type="component" value="Unassembled WGS sequence"/>
</dbReference>
<evidence type="ECO:0000313" key="1">
    <source>
        <dbReference type="EMBL" id="TGZ60537.1"/>
    </source>
</evidence>
<dbReference type="AlphaFoldDB" id="A0A4S2LJA2"/>
<name>A0A4S2LJA2_OPIFE</name>
<reference evidence="1 2" key="1">
    <citation type="journal article" date="2019" name="BMC Genomics">
        <title>New insights from Opisthorchis felineus genome: update on genomics of the epidemiologically important liver flukes.</title>
        <authorList>
            <person name="Ershov N.I."/>
            <person name="Mordvinov V.A."/>
            <person name="Prokhortchouk E.B."/>
            <person name="Pakharukova M.Y."/>
            <person name="Gunbin K.V."/>
            <person name="Ustyantsev K."/>
            <person name="Genaev M.A."/>
            <person name="Blinov A.G."/>
            <person name="Mazur A."/>
            <person name="Boulygina E."/>
            <person name="Tsygankova S."/>
            <person name="Khrameeva E."/>
            <person name="Chekanov N."/>
            <person name="Fan G."/>
            <person name="Xiao A."/>
            <person name="Zhang H."/>
            <person name="Xu X."/>
            <person name="Yang H."/>
            <person name="Solovyev V."/>
            <person name="Lee S.M."/>
            <person name="Liu X."/>
            <person name="Afonnikov D.A."/>
            <person name="Skryabin K.G."/>
        </authorList>
    </citation>
    <scope>NUCLEOTIDE SEQUENCE [LARGE SCALE GENOMIC DNA]</scope>
    <source>
        <strain evidence="1">AK-0245</strain>
        <tissue evidence="1">Whole organism</tissue>
    </source>
</reference>
<proteinExistence type="predicted"/>
<protein>
    <submittedName>
        <fullName evidence="1">Uncharacterized protein</fullName>
    </submittedName>
</protein>
<keyword evidence="2" id="KW-1185">Reference proteome</keyword>
<sequence>MYHFYLQNIHADPTFTRKQKKVLKRSTTGHMNPHRKKPNPQKQLNEMHFNTQTRELGEILIINPKRMKHKYMENMYIGVEARNPSTDFQAHTRSGTSRTIIRLIEKLSIVPHRFGRGIILDF</sequence>
<evidence type="ECO:0000313" key="2">
    <source>
        <dbReference type="Proteomes" id="UP000308267"/>
    </source>
</evidence>
<accession>A0A4S2LJA2</accession>